<dbReference type="GO" id="GO:0015986">
    <property type="term" value="P:proton motive force-driven ATP synthesis"/>
    <property type="evidence" value="ECO:0007669"/>
    <property type="project" value="InterPro"/>
</dbReference>
<dbReference type="InterPro" id="IPR035921">
    <property type="entry name" value="F/V-ATP_Csub_sf"/>
</dbReference>
<dbReference type="SUPFAM" id="SSF81333">
    <property type="entry name" value="F1F0 ATP synthase subunit C"/>
    <property type="match status" value="1"/>
</dbReference>
<dbReference type="GO" id="GO:0015078">
    <property type="term" value="F:proton transmembrane transporter activity"/>
    <property type="evidence" value="ECO:0007669"/>
    <property type="project" value="InterPro"/>
</dbReference>
<keyword evidence="8 12" id="KW-0406">Ion transport</keyword>
<proteinExistence type="inferred from homology"/>
<comment type="caution">
    <text evidence="15">The sequence shown here is derived from an EMBL/GenBank/DDBJ whole genome shotgun (WGS) entry which is preliminary data.</text>
</comment>
<comment type="similarity">
    <text evidence="2 12">Belongs to the ATPase C chain family.</text>
</comment>
<feature type="compositionally biased region" description="Basic and acidic residues" evidence="13">
    <location>
        <begin position="94"/>
        <end position="103"/>
    </location>
</feature>
<evidence type="ECO:0000256" key="13">
    <source>
        <dbReference type="SAM" id="MobiDB-lite"/>
    </source>
</evidence>
<dbReference type="GO" id="GO:0045259">
    <property type="term" value="C:proton-transporting ATP synthase complex"/>
    <property type="evidence" value="ECO:0007669"/>
    <property type="project" value="InterPro"/>
</dbReference>
<dbReference type="Proteomes" id="UP001370490">
    <property type="component" value="Unassembled WGS sequence"/>
</dbReference>
<dbReference type="GO" id="GO:0008289">
    <property type="term" value="F:lipid binding"/>
    <property type="evidence" value="ECO:0007669"/>
    <property type="project" value="UniProtKB-KW"/>
</dbReference>
<evidence type="ECO:0000256" key="7">
    <source>
        <dbReference type="ARBA" id="ARBA00022989"/>
    </source>
</evidence>
<sequence>MEEPLDGNSLGIQIFPLQETLKLGWAFRFFLCKKPLNVVGHVIYLHYQERIMNQFLPPSFIAAGLAVGLASIGPGVGQGTAAGQAVEGIARQPEAEGKIRERGLTYSGGMKAKERDQGAL</sequence>
<evidence type="ECO:0000256" key="10">
    <source>
        <dbReference type="ARBA" id="ARBA00023136"/>
    </source>
</evidence>
<keyword evidence="5" id="KW-0812">Transmembrane</keyword>
<evidence type="ECO:0000256" key="5">
    <source>
        <dbReference type="ARBA" id="ARBA00022692"/>
    </source>
</evidence>
<evidence type="ECO:0000256" key="11">
    <source>
        <dbReference type="ARBA" id="ARBA00023310"/>
    </source>
</evidence>
<gene>
    <name evidence="15" type="ORF">RJ641_030824</name>
</gene>
<dbReference type="InterPro" id="IPR002379">
    <property type="entry name" value="ATPase_proteolipid_c-like_dom"/>
</dbReference>
<reference evidence="15 16" key="1">
    <citation type="submission" date="2023-12" db="EMBL/GenBank/DDBJ databases">
        <title>A high-quality genome assembly for Dillenia turbinata (Dilleniales).</title>
        <authorList>
            <person name="Chanderbali A."/>
        </authorList>
    </citation>
    <scope>NUCLEOTIDE SEQUENCE [LARGE SCALE GENOMIC DNA]</scope>
    <source>
        <strain evidence="15">LSX21</strain>
        <tissue evidence="15">Leaf</tissue>
    </source>
</reference>
<accession>A0AAN8VWZ6</accession>
<keyword evidence="16" id="KW-1185">Reference proteome</keyword>
<evidence type="ECO:0000256" key="8">
    <source>
        <dbReference type="ARBA" id="ARBA00023065"/>
    </source>
</evidence>
<dbReference type="EMBL" id="JBAMMX010000006">
    <property type="protein sequence ID" value="KAK6937316.1"/>
    <property type="molecule type" value="Genomic_DNA"/>
</dbReference>
<dbReference type="Pfam" id="PF00137">
    <property type="entry name" value="ATP-synt_C"/>
    <property type="match status" value="1"/>
</dbReference>
<evidence type="ECO:0000259" key="14">
    <source>
        <dbReference type="Pfam" id="PF00137"/>
    </source>
</evidence>
<keyword evidence="9 12" id="KW-0446">Lipid-binding</keyword>
<evidence type="ECO:0000313" key="16">
    <source>
        <dbReference type="Proteomes" id="UP001370490"/>
    </source>
</evidence>
<comment type="subcellular location">
    <subcellularLocation>
        <location evidence="1">Cell membrane</location>
        <topology evidence="1">Multi-pass membrane protein</topology>
    </subcellularLocation>
</comment>
<protein>
    <submittedName>
        <fullName evidence="15">V-ATPase proteolipid subunit C-like domain</fullName>
    </submittedName>
</protein>
<feature type="domain" description="V-ATPase proteolipid subunit C-like" evidence="14">
    <location>
        <begin position="61"/>
        <end position="97"/>
    </location>
</feature>
<feature type="region of interest" description="Disordered" evidence="13">
    <location>
        <begin position="94"/>
        <end position="120"/>
    </location>
</feature>
<feature type="compositionally biased region" description="Basic and acidic residues" evidence="13">
    <location>
        <begin position="111"/>
        <end position="120"/>
    </location>
</feature>
<keyword evidence="3 12" id="KW-0813">Transport</keyword>
<evidence type="ECO:0000256" key="12">
    <source>
        <dbReference type="RuleBase" id="RU004221"/>
    </source>
</evidence>
<keyword evidence="4" id="KW-1003">Cell membrane</keyword>
<keyword evidence="7" id="KW-1133">Transmembrane helix</keyword>
<dbReference type="InterPro" id="IPR038662">
    <property type="entry name" value="ATP_synth_F0_csu_sf"/>
</dbReference>
<keyword evidence="6 12" id="KW-0375">Hydrogen ion transport</keyword>
<keyword evidence="11" id="KW-0066">ATP synthesis</keyword>
<dbReference type="PRINTS" id="PR00124">
    <property type="entry name" value="ATPASEC"/>
</dbReference>
<dbReference type="GO" id="GO:0005886">
    <property type="term" value="C:plasma membrane"/>
    <property type="evidence" value="ECO:0007669"/>
    <property type="project" value="UniProtKB-SubCell"/>
</dbReference>
<evidence type="ECO:0000256" key="3">
    <source>
        <dbReference type="ARBA" id="ARBA00022448"/>
    </source>
</evidence>
<evidence type="ECO:0000256" key="2">
    <source>
        <dbReference type="ARBA" id="ARBA00006704"/>
    </source>
</evidence>
<dbReference type="InterPro" id="IPR000454">
    <property type="entry name" value="ATP_synth_F0_csu"/>
</dbReference>
<dbReference type="Gene3D" id="1.20.20.10">
    <property type="entry name" value="F1F0 ATP synthase subunit C"/>
    <property type="match status" value="1"/>
</dbReference>
<evidence type="ECO:0000256" key="9">
    <source>
        <dbReference type="ARBA" id="ARBA00023121"/>
    </source>
</evidence>
<evidence type="ECO:0000256" key="1">
    <source>
        <dbReference type="ARBA" id="ARBA00004651"/>
    </source>
</evidence>
<dbReference type="AlphaFoldDB" id="A0AAN8VWZ6"/>
<organism evidence="15 16">
    <name type="scientific">Dillenia turbinata</name>
    <dbReference type="NCBI Taxonomy" id="194707"/>
    <lineage>
        <taxon>Eukaryota</taxon>
        <taxon>Viridiplantae</taxon>
        <taxon>Streptophyta</taxon>
        <taxon>Embryophyta</taxon>
        <taxon>Tracheophyta</taxon>
        <taxon>Spermatophyta</taxon>
        <taxon>Magnoliopsida</taxon>
        <taxon>eudicotyledons</taxon>
        <taxon>Gunneridae</taxon>
        <taxon>Pentapetalae</taxon>
        <taxon>Dilleniales</taxon>
        <taxon>Dilleniaceae</taxon>
        <taxon>Dillenia</taxon>
    </lineage>
</organism>
<name>A0AAN8VWZ6_9MAGN</name>
<keyword evidence="10" id="KW-0472">Membrane</keyword>
<evidence type="ECO:0000313" key="15">
    <source>
        <dbReference type="EMBL" id="KAK6937316.1"/>
    </source>
</evidence>
<dbReference type="GO" id="GO:0033177">
    <property type="term" value="C:proton-transporting two-sector ATPase complex, proton-transporting domain"/>
    <property type="evidence" value="ECO:0007669"/>
    <property type="project" value="InterPro"/>
</dbReference>
<evidence type="ECO:0000256" key="4">
    <source>
        <dbReference type="ARBA" id="ARBA00022475"/>
    </source>
</evidence>
<evidence type="ECO:0000256" key="6">
    <source>
        <dbReference type="ARBA" id="ARBA00022781"/>
    </source>
</evidence>
<dbReference type="FunFam" id="1.20.20.10:FF:000002">
    <property type="entry name" value="ATP synthase subunit c"/>
    <property type="match status" value="1"/>
</dbReference>